<proteinExistence type="predicted"/>
<evidence type="ECO:0000313" key="2">
    <source>
        <dbReference type="EMBL" id="MBR7780689.1"/>
    </source>
</evidence>
<keyword evidence="3" id="KW-1185">Reference proteome</keyword>
<organism evidence="2 3">
    <name type="scientific">Undibacterium luofuense</name>
    <dbReference type="NCBI Taxonomy" id="2828733"/>
    <lineage>
        <taxon>Bacteria</taxon>
        <taxon>Pseudomonadati</taxon>
        <taxon>Pseudomonadota</taxon>
        <taxon>Betaproteobacteria</taxon>
        <taxon>Burkholderiales</taxon>
        <taxon>Oxalobacteraceae</taxon>
        <taxon>Undibacterium</taxon>
    </lineage>
</organism>
<feature type="transmembrane region" description="Helical" evidence="1">
    <location>
        <begin position="316"/>
        <end position="336"/>
    </location>
</feature>
<dbReference type="AlphaFoldDB" id="A0A941DII6"/>
<gene>
    <name evidence="2" type="ORF">KDM89_00925</name>
</gene>
<evidence type="ECO:0000256" key="1">
    <source>
        <dbReference type="SAM" id="Phobius"/>
    </source>
</evidence>
<feature type="transmembrane region" description="Helical" evidence="1">
    <location>
        <begin position="124"/>
        <end position="147"/>
    </location>
</feature>
<feature type="transmembrane region" description="Helical" evidence="1">
    <location>
        <begin position="248"/>
        <end position="265"/>
    </location>
</feature>
<keyword evidence="1" id="KW-1133">Transmembrane helix</keyword>
<dbReference type="RefSeq" id="WP_212686079.1">
    <property type="nucleotide sequence ID" value="NZ_JAGSPN010000001.1"/>
</dbReference>
<reference evidence="2" key="1">
    <citation type="submission" date="2021-04" db="EMBL/GenBank/DDBJ databases">
        <title>novel species isolated from subtropical streams in China.</title>
        <authorList>
            <person name="Lu H."/>
        </authorList>
    </citation>
    <scope>NUCLEOTIDE SEQUENCE</scope>
    <source>
        <strain evidence="2">LFS511W</strain>
    </source>
</reference>
<keyword evidence="1" id="KW-0472">Membrane</keyword>
<keyword evidence="1" id="KW-0812">Transmembrane</keyword>
<feature type="transmembrane region" description="Helical" evidence="1">
    <location>
        <begin position="356"/>
        <end position="383"/>
    </location>
</feature>
<accession>A0A941DII6</accession>
<dbReference type="EMBL" id="JAGSPN010000001">
    <property type="protein sequence ID" value="MBR7780689.1"/>
    <property type="molecule type" value="Genomic_DNA"/>
</dbReference>
<dbReference type="Proteomes" id="UP000680067">
    <property type="component" value="Unassembled WGS sequence"/>
</dbReference>
<sequence length="393" mass="44059">MSIYTGQLQSSVPALRPDLEFQNASELGHPDKMMVIAGQRYFLADHATVSLLRLLQQPQSSYEALAEIMQQQYAIPCDATSLQQQILALPAGLWTDSPVRHPFWLRWHFLPADWVRLLSRLFQFFFLVPVAAFLLISFLICSGYLLFSHWTGHGADWHQTQWGTALALGLTGTLLHEFGHCSAAQRFGGRQQGIGIGLYWFWPVFYAEVHDAWRLSRWQRVVVDAGGLYLQAVYVLGLSLWYLQSSDATVFAAIWISATMMLNTLNPVMKFDGYWILSDALKLPNLHQQLLQESRRWVQSLRPGSGVQPPSGKMRLSLLAFTALALLFFGNLLLFYGNMSGIQAAALTQALLQPVLPWMSAGGHGLLLIVLCVIALMTALRLARSIISVVRES</sequence>
<evidence type="ECO:0000313" key="3">
    <source>
        <dbReference type="Proteomes" id="UP000680067"/>
    </source>
</evidence>
<feature type="transmembrane region" description="Helical" evidence="1">
    <location>
        <begin position="221"/>
        <end position="242"/>
    </location>
</feature>
<name>A0A941DII6_9BURK</name>
<protein>
    <recommendedName>
        <fullName evidence="4">Peptide zinc metalloprotease protein</fullName>
    </recommendedName>
</protein>
<evidence type="ECO:0008006" key="4">
    <source>
        <dbReference type="Google" id="ProtNLM"/>
    </source>
</evidence>
<comment type="caution">
    <text evidence="2">The sequence shown here is derived from an EMBL/GenBank/DDBJ whole genome shotgun (WGS) entry which is preliminary data.</text>
</comment>